<organism evidence="3 4">
    <name type="scientific">Coemansia asiatica</name>
    <dbReference type="NCBI Taxonomy" id="1052880"/>
    <lineage>
        <taxon>Eukaryota</taxon>
        <taxon>Fungi</taxon>
        <taxon>Fungi incertae sedis</taxon>
        <taxon>Zoopagomycota</taxon>
        <taxon>Kickxellomycotina</taxon>
        <taxon>Kickxellomycetes</taxon>
        <taxon>Kickxellales</taxon>
        <taxon>Kickxellaceae</taxon>
        <taxon>Coemansia</taxon>
    </lineage>
</organism>
<dbReference type="PROSITE" id="PS51998">
    <property type="entry name" value="DEK_C"/>
    <property type="match status" value="1"/>
</dbReference>
<keyword evidence="4" id="KW-1185">Reference proteome</keyword>
<protein>
    <recommendedName>
        <fullName evidence="2">DEK-C domain-containing protein</fullName>
    </recommendedName>
</protein>
<sequence>MELATAGVLNAPPPNMNPNAGSSKEDDRGTMFSCQSAAMGAGGRYGAHTPVAPVPRASTPNTMISGSGSIDPRLQLSTPVAQAQQIQHYSHQSQGMTAPRAMSAASGVMPSQTVDGTMASRVASYYQQSPGGGYQDTISPTHSASALLAAGAPMGMHAGMSPGSADYFQSPAQGTSSNTMSRSGPGTPSAGGLFGQVSQFNTISGSASQQQQQQLQQRESMFSSSSYGVPSMYVPPSAPNPALQGGGAPGMMMTGAMPTDDQLVNSIKRILGSQDLNTVTKKSVRAQLTKEYGVDLIARKEFIGDAIELILAGQL</sequence>
<dbReference type="InterPro" id="IPR014876">
    <property type="entry name" value="DEK_C"/>
</dbReference>
<dbReference type="SUPFAM" id="SSF109715">
    <property type="entry name" value="DEK C-terminal domain"/>
    <property type="match status" value="1"/>
</dbReference>
<feature type="region of interest" description="Disordered" evidence="1">
    <location>
        <begin position="1"/>
        <end position="29"/>
    </location>
</feature>
<name>A0A9W8CGV4_9FUNG</name>
<dbReference type="EMBL" id="JANBOH010000606">
    <property type="protein sequence ID" value="KAJ1641826.1"/>
    <property type="molecule type" value="Genomic_DNA"/>
</dbReference>
<comment type="caution">
    <text evidence="3">The sequence shown here is derived from an EMBL/GenBank/DDBJ whole genome shotgun (WGS) entry which is preliminary data.</text>
</comment>
<feature type="domain" description="DEK-C" evidence="2">
    <location>
        <begin position="257"/>
        <end position="312"/>
    </location>
</feature>
<evidence type="ECO:0000313" key="4">
    <source>
        <dbReference type="Proteomes" id="UP001145021"/>
    </source>
</evidence>
<gene>
    <name evidence="3" type="ORF">LPJ64_006256</name>
</gene>
<accession>A0A9W8CGV4</accession>
<dbReference type="Gene3D" id="1.10.10.60">
    <property type="entry name" value="Homeodomain-like"/>
    <property type="match status" value="1"/>
</dbReference>
<feature type="region of interest" description="Disordered" evidence="1">
    <location>
        <begin position="162"/>
        <end position="228"/>
    </location>
</feature>
<reference evidence="3" key="1">
    <citation type="submission" date="2022-07" db="EMBL/GenBank/DDBJ databases">
        <title>Phylogenomic reconstructions and comparative analyses of Kickxellomycotina fungi.</title>
        <authorList>
            <person name="Reynolds N.K."/>
            <person name="Stajich J.E."/>
            <person name="Barry K."/>
            <person name="Grigoriev I.V."/>
            <person name="Crous P."/>
            <person name="Smith M.E."/>
        </authorList>
    </citation>
    <scope>NUCLEOTIDE SEQUENCE</scope>
    <source>
        <strain evidence="3">NBRC 105413</strain>
    </source>
</reference>
<feature type="compositionally biased region" description="Polar residues" evidence="1">
    <location>
        <begin position="170"/>
        <end position="186"/>
    </location>
</feature>
<dbReference type="AlphaFoldDB" id="A0A9W8CGV4"/>
<proteinExistence type="predicted"/>
<evidence type="ECO:0000256" key="1">
    <source>
        <dbReference type="SAM" id="MobiDB-lite"/>
    </source>
</evidence>
<feature type="compositionally biased region" description="Polar residues" evidence="1">
    <location>
        <begin position="218"/>
        <end position="228"/>
    </location>
</feature>
<dbReference type="Proteomes" id="UP001145021">
    <property type="component" value="Unassembled WGS sequence"/>
</dbReference>
<dbReference type="Pfam" id="PF08766">
    <property type="entry name" value="DEK_C"/>
    <property type="match status" value="1"/>
</dbReference>
<evidence type="ECO:0000313" key="3">
    <source>
        <dbReference type="EMBL" id="KAJ1641826.1"/>
    </source>
</evidence>
<feature type="compositionally biased region" description="Polar residues" evidence="1">
    <location>
        <begin position="196"/>
        <end position="208"/>
    </location>
</feature>
<evidence type="ECO:0000259" key="2">
    <source>
        <dbReference type="PROSITE" id="PS51998"/>
    </source>
</evidence>